<organism evidence="1">
    <name type="scientific">Anguilla anguilla</name>
    <name type="common">European freshwater eel</name>
    <name type="synonym">Muraena anguilla</name>
    <dbReference type="NCBI Taxonomy" id="7936"/>
    <lineage>
        <taxon>Eukaryota</taxon>
        <taxon>Metazoa</taxon>
        <taxon>Chordata</taxon>
        <taxon>Craniata</taxon>
        <taxon>Vertebrata</taxon>
        <taxon>Euteleostomi</taxon>
        <taxon>Actinopterygii</taxon>
        <taxon>Neopterygii</taxon>
        <taxon>Teleostei</taxon>
        <taxon>Anguilliformes</taxon>
        <taxon>Anguillidae</taxon>
        <taxon>Anguilla</taxon>
    </lineage>
</organism>
<evidence type="ECO:0000313" key="1">
    <source>
        <dbReference type="EMBL" id="JAH35615.1"/>
    </source>
</evidence>
<accession>A0A0E9S4M1</accession>
<sequence length="44" mass="5036">MPQSGKLNKWGRLCDSLAFFIHIRYELSGCSYFCIFPPILIVGN</sequence>
<reference evidence="1" key="1">
    <citation type="submission" date="2014-11" db="EMBL/GenBank/DDBJ databases">
        <authorList>
            <person name="Amaro Gonzalez C."/>
        </authorList>
    </citation>
    <scope>NUCLEOTIDE SEQUENCE</scope>
</reference>
<dbReference type="AlphaFoldDB" id="A0A0E9S4M1"/>
<reference evidence="1" key="2">
    <citation type="journal article" date="2015" name="Fish Shellfish Immunol.">
        <title>Early steps in the European eel (Anguilla anguilla)-Vibrio vulnificus interaction in the gills: Role of the RtxA13 toxin.</title>
        <authorList>
            <person name="Callol A."/>
            <person name="Pajuelo D."/>
            <person name="Ebbesson L."/>
            <person name="Teles M."/>
            <person name="MacKenzie S."/>
            <person name="Amaro C."/>
        </authorList>
    </citation>
    <scope>NUCLEOTIDE SEQUENCE</scope>
</reference>
<proteinExistence type="predicted"/>
<dbReference type="EMBL" id="GBXM01072962">
    <property type="protein sequence ID" value="JAH35615.1"/>
    <property type="molecule type" value="Transcribed_RNA"/>
</dbReference>
<protein>
    <submittedName>
        <fullName evidence="1">Uncharacterized protein</fullName>
    </submittedName>
</protein>
<name>A0A0E9S4M1_ANGAN</name>